<dbReference type="PANTHER" id="PTHR10815:SF12">
    <property type="entry name" value="METHYLATED-DNA--PROTEIN-CYSTEINE METHYLTRANSFERASE, INDUCIBLE"/>
    <property type="match status" value="1"/>
</dbReference>
<feature type="domain" description="Methylguanine DNA methyltransferase ribonuclease-like" evidence="10">
    <location>
        <begin position="22"/>
        <end position="82"/>
    </location>
</feature>
<accession>A0A7T1AXY9</accession>
<evidence type="ECO:0000256" key="7">
    <source>
        <dbReference type="ARBA" id="ARBA00023204"/>
    </source>
</evidence>
<dbReference type="CDD" id="cd06445">
    <property type="entry name" value="ATase"/>
    <property type="match status" value="1"/>
</dbReference>
<dbReference type="Gene3D" id="3.30.160.70">
    <property type="entry name" value="Methylated DNA-protein cysteine methyltransferase domain"/>
    <property type="match status" value="1"/>
</dbReference>
<dbReference type="InterPro" id="IPR008332">
    <property type="entry name" value="MethylG_MeTrfase_N"/>
</dbReference>
<dbReference type="Gene3D" id="1.10.10.10">
    <property type="entry name" value="Winged helix-like DNA-binding domain superfamily/Winged helix DNA-binding domain"/>
    <property type="match status" value="1"/>
</dbReference>
<evidence type="ECO:0000259" key="9">
    <source>
        <dbReference type="Pfam" id="PF01035"/>
    </source>
</evidence>
<dbReference type="Proteomes" id="UP000594455">
    <property type="component" value="Chromosome"/>
</dbReference>
<dbReference type="PANTHER" id="PTHR10815">
    <property type="entry name" value="METHYLATED-DNA--PROTEIN-CYSTEINE METHYLTRANSFERASE"/>
    <property type="match status" value="1"/>
</dbReference>
<dbReference type="InterPro" id="IPR001497">
    <property type="entry name" value="MethylDNA_cys_MeTrfase_AS"/>
</dbReference>
<evidence type="ECO:0000256" key="4">
    <source>
        <dbReference type="ARBA" id="ARBA00022603"/>
    </source>
</evidence>
<comment type="catalytic activity">
    <reaction evidence="1">
        <text>a 4-O-methyl-thymidine in DNA + L-cysteinyl-[protein] = a thymidine in DNA + S-methyl-L-cysteinyl-[protein]</text>
        <dbReference type="Rhea" id="RHEA:53428"/>
        <dbReference type="Rhea" id="RHEA-COMP:10131"/>
        <dbReference type="Rhea" id="RHEA-COMP:10132"/>
        <dbReference type="Rhea" id="RHEA-COMP:13555"/>
        <dbReference type="Rhea" id="RHEA-COMP:13556"/>
        <dbReference type="ChEBI" id="CHEBI:29950"/>
        <dbReference type="ChEBI" id="CHEBI:82612"/>
        <dbReference type="ChEBI" id="CHEBI:137386"/>
        <dbReference type="ChEBI" id="CHEBI:137387"/>
        <dbReference type="EC" id="2.1.1.63"/>
    </reaction>
</comment>
<organism evidence="11 12">
    <name type="scientific">Staphylococcus lloydii</name>
    <dbReference type="NCBI Taxonomy" id="2781774"/>
    <lineage>
        <taxon>Bacteria</taxon>
        <taxon>Bacillati</taxon>
        <taxon>Bacillota</taxon>
        <taxon>Bacilli</taxon>
        <taxon>Bacillales</taxon>
        <taxon>Staphylococcaceae</taxon>
        <taxon>Staphylococcus</taxon>
    </lineage>
</organism>
<dbReference type="FunFam" id="1.10.10.10:FF:000214">
    <property type="entry name" value="Methylated-DNA--protein-cysteine methyltransferase"/>
    <property type="match status" value="1"/>
</dbReference>
<keyword evidence="7" id="KW-0234">DNA repair</keyword>
<reference evidence="11 12" key="1">
    <citation type="submission" date="2020-10" db="EMBL/GenBank/DDBJ databases">
        <title>Closed genome sequences of Staphylococcus lloydii sp. nov. and Staphylococcus durrellii sp. nov. Isolated from Captive Fruit Bats (Pteropus livingstonii).</title>
        <authorList>
            <person name="Fountain K."/>
        </authorList>
    </citation>
    <scope>NUCLEOTIDE SEQUENCE [LARGE SCALE GENOMIC DNA]</scope>
    <source>
        <strain evidence="11 12">23_2_7_LY</strain>
    </source>
</reference>
<feature type="domain" description="Methylated-DNA-[protein]-cysteine S-methyltransferase DNA binding" evidence="9">
    <location>
        <begin position="89"/>
        <end position="168"/>
    </location>
</feature>
<comment type="catalytic activity">
    <reaction evidence="8">
        <text>a 6-O-methyl-2'-deoxyguanosine in DNA + L-cysteinyl-[protein] = S-methyl-L-cysteinyl-[protein] + a 2'-deoxyguanosine in DNA</text>
        <dbReference type="Rhea" id="RHEA:24000"/>
        <dbReference type="Rhea" id="RHEA-COMP:10131"/>
        <dbReference type="Rhea" id="RHEA-COMP:10132"/>
        <dbReference type="Rhea" id="RHEA-COMP:11367"/>
        <dbReference type="Rhea" id="RHEA-COMP:11368"/>
        <dbReference type="ChEBI" id="CHEBI:29950"/>
        <dbReference type="ChEBI" id="CHEBI:82612"/>
        <dbReference type="ChEBI" id="CHEBI:85445"/>
        <dbReference type="ChEBI" id="CHEBI:85448"/>
        <dbReference type="EC" id="2.1.1.63"/>
    </reaction>
</comment>
<evidence type="ECO:0000256" key="8">
    <source>
        <dbReference type="ARBA" id="ARBA00049348"/>
    </source>
</evidence>
<evidence type="ECO:0000256" key="3">
    <source>
        <dbReference type="ARBA" id="ARBA00011918"/>
    </source>
</evidence>
<keyword evidence="4 11" id="KW-0489">Methyltransferase</keyword>
<dbReference type="PROSITE" id="PS00374">
    <property type="entry name" value="MGMT"/>
    <property type="match status" value="1"/>
</dbReference>
<dbReference type="SUPFAM" id="SSF53155">
    <property type="entry name" value="Methylated DNA-protein cysteine methyltransferase domain"/>
    <property type="match status" value="1"/>
</dbReference>
<dbReference type="Pfam" id="PF02870">
    <property type="entry name" value="Methyltransf_1N"/>
    <property type="match status" value="1"/>
</dbReference>
<dbReference type="NCBIfam" id="TIGR00589">
    <property type="entry name" value="ogt"/>
    <property type="match status" value="1"/>
</dbReference>
<dbReference type="InterPro" id="IPR036217">
    <property type="entry name" value="MethylDNA_cys_MeTrfase_DNAb"/>
</dbReference>
<evidence type="ECO:0000256" key="2">
    <source>
        <dbReference type="ARBA" id="ARBA00008711"/>
    </source>
</evidence>
<proteinExistence type="inferred from homology"/>
<comment type="similarity">
    <text evidence="2">Belongs to the MGMT family.</text>
</comment>
<gene>
    <name evidence="11" type="ORF">ISP08_07305</name>
</gene>
<dbReference type="EC" id="2.1.1.63" evidence="3"/>
<dbReference type="AlphaFoldDB" id="A0A7T1AXY9"/>
<dbReference type="GO" id="GO:0032259">
    <property type="term" value="P:methylation"/>
    <property type="evidence" value="ECO:0007669"/>
    <property type="project" value="UniProtKB-KW"/>
</dbReference>
<sequence>MGGSHVQKFYATTIWFNDVFLKVYATERGLSFISTTDSDKTLSQLIPETVTIEENEAYLTTYLQELRQYFNGTRQAFEFAIDMDYQYTEFQRQVWAQLLKIPYGETRTYSEVATAIGKPKAIRAVATAIAKNPLLIVIPCHRVIGKDGQLRGYRGGERMKERLLAIEKGQK</sequence>
<evidence type="ECO:0000313" key="12">
    <source>
        <dbReference type="Proteomes" id="UP000594455"/>
    </source>
</evidence>
<keyword evidence="5 11" id="KW-0808">Transferase</keyword>
<dbReference type="SUPFAM" id="SSF46767">
    <property type="entry name" value="Methylated DNA-protein cysteine methyltransferase, C-terminal domain"/>
    <property type="match status" value="1"/>
</dbReference>
<dbReference type="InterPro" id="IPR036631">
    <property type="entry name" value="MGMT_N_sf"/>
</dbReference>
<keyword evidence="12" id="KW-1185">Reference proteome</keyword>
<evidence type="ECO:0000256" key="6">
    <source>
        <dbReference type="ARBA" id="ARBA00022763"/>
    </source>
</evidence>
<dbReference type="EMBL" id="CP064056">
    <property type="protein sequence ID" value="QPM74158.1"/>
    <property type="molecule type" value="Genomic_DNA"/>
</dbReference>
<keyword evidence="6" id="KW-0227">DNA damage</keyword>
<evidence type="ECO:0000313" key="11">
    <source>
        <dbReference type="EMBL" id="QPM74158.1"/>
    </source>
</evidence>
<evidence type="ECO:0000256" key="1">
    <source>
        <dbReference type="ARBA" id="ARBA00001286"/>
    </source>
</evidence>
<evidence type="ECO:0000256" key="5">
    <source>
        <dbReference type="ARBA" id="ARBA00022679"/>
    </source>
</evidence>
<dbReference type="InterPro" id="IPR014048">
    <property type="entry name" value="MethylDNA_cys_MeTrfase_DNA-bd"/>
</dbReference>
<dbReference type="InterPro" id="IPR036388">
    <property type="entry name" value="WH-like_DNA-bd_sf"/>
</dbReference>
<protein>
    <recommendedName>
        <fullName evidence="3">methylated-DNA--[protein]-cysteine S-methyltransferase</fullName>
        <ecNumber evidence="3">2.1.1.63</ecNumber>
    </recommendedName>
</protein>
<dbReference type="Pfam" id="PF01035">
    <property type="entry name" value="DNA_binding_1"/>
    <property type="match status" value="1"/>
</dbReference>
<evidence type="ECO:0000259" key="10">
    <source>
        <dbReference type="Pfam" id="PF02870"/>
    </source>
</evidence>
<dbReference type="GO" id="GO:0006281">
    <property type="term" value="P:DNA repair"/>
    <property type="evidence" value="ECO:0007669"/>
    <property type="project" value="UniProtKB-KW"/>
</dbReference>
<name>A0A7T1AXY9_9STAP</name>
<dbReference type="KEGG" id="sllo:ISP08_07305"/>
<dbReference type="GO" id="GO:0003908">
    <property type="term" value="F:methylated-DNA-[protein]-cysteine S-methyltransferase activity"/>
    <property type="evidence" value="ECO:0007669"/>
    <property type="project" value="UniProtKB-EC"/>
</dbReference>